<dbReference type="InterPro" id="IPR036890">
    <property type="entry name" value="HATPase_C_sf"/>
</dbReference>
<dbReference type="PANTHER" id="PTHR35526:SF3">
    <property type="entry name" value="ANTI-SIGMA-F FACTOR RSBW"/>
    <property type="match status" value="1"/>
</dbReference>
<evidence type="ECO:0000313" key="3">
    <source>
        <dbReference type="EMBL" id="QNP67393.1"/>
    </source>
</evidence>
<evidence type="ECO:0000256" key="1">
    <source>
        <dbReference type="ARBA" id="ARBA00022527"/>
    </source>
</evidence>
<dbReference type="AlphaFoldDB" id="A0A7H0I3M7"/>
<keyword evidence="1" id="KW-0418">Kinase</keyword>
<keyword evidence="3" id="KW-0067">ATP-binding</keyword>
<dbReference type="GO" id="GO:0004674">
    <property type="term" value="F:protein serine/threonine kinase activity"/>
    <property type="evidence" value="ECO:0007669"/>
    <property type="project" value="UniProtKB-KW"/>
</dbReference>
<reference evidence="3 4" key="1">
    <citation type="submission" date="2020-08" db="EMBL/GenBank/DDBJ databases">
        <title>A novel species.</title>
        <authorList>
            <person name="Gao J."/>
        </authorList>
    </citation>
    <scope>NUCLEOTIDE SEQUENCE [LARGE SCALE GENOMIC DNA]</scope>
    <source>
        <strain evidence="3 4">CRPJ-33</strain>
    </source>
</reference>
<dbReference type="EMBL" id="CP060825">
    <property type="protein sequence ID" value="QNP67393.1"/>
    <property type="molecule type" value="Genomic_DNA"/>
</dbReference>
<keyword evidence="4" id="KW-1185">Reference proteome</keyword>
<dbReference type="SUPFAM" id="SSF55874">
    <property type="entry name" value="ATPase domain of HSP90 chaperone/DNA topoisomerase II/histidine kinase"/>
    <property type="match status" value="1"/>
</dbReference>
<dbReference type="KEGG" id="sgj:IAG43_13665"/>
<dbReference type="InterPro" id="IPR003594">
    <property type="entry name" value="HATPase_dom"/>
</dbReference>
<dbReference type="CDD" id="cd16936">
    <property type="entry name" value="HATPase_RsbW-like"/>
    <property type="match status" value="1"/>
</dbReference>
<sequence>MFGATRRGARLARRVAVRHLAAWGHHAGTDLSDTVALLVAELAGNAVRHGRVPGRDFRLALRLDRARALVRVEVADACALLPPAVRPVPADDDESGRGLLLVDALADRWGAEPRDPVGKTVWAEVSVAAGRDR</sequence>
<protein>
    <submittedName>
        <fullName evidence="3">ATP-binding protein</fullName>
    </submittedName>
</protein>
<keyword evidence="1" id="KW-0723">Serine/threonine-protein kinase</keyword>
<dbReference type="InterPro" id="IPR050267">
    <property type="entry name" value="Anti-sigma-factor_SerPK"/>
</dbReference>
<dbReference type="Gene3D" id="3.30.565.10">
    <property type="entry name" value="Histidine kinase-like ATPase, C-terminal domain"/>
    <property type="match status" value="1"/>
</dbReference>
<gene>
    <name evidence="3" type="ORF">IAG43_13665</name>
</gene>
<proteinExistence type="predicted"/>
<name>A0A7H0I3M7_9ACTN</name>
<dbReference type="Proteomes" id="UP000516230">
    <property type="component" value="Chromosome"/>
</dbReference>
<keyword evidence="1" id="KW-0808">Transferase</keyword>
<keyword evidence="3" id="KW-0547">Nucleotide-binding</keyword>
<dbReference type="PANTHER" id="PTHR35526">
    <property type="entry name" value="ANTI-SIGMA-F FACTOR RSBW-RELATED"/>
    <property type="match status" value="1"/>
</dbReference>
<dbReference type="Pfam" id="PF13581">
    <property type="entry name" value="HATPase_c_2"/>
    <property type="match status" value="1"/>
</dbReference>
<feature type="domain" description="Histidine kinase/HSP90-like ATPase" evidence="2">
    <location>
        <begin position="6"/>
        <end position="123"/>
    </location>
</feature>
<evidence type="ECO:0000313" key="4">
    <source>
        <dbReference type="Proteomes" id="UP000516230"/>
    </source>
</evidence>
<dbReference type="GO" id="GO:0005524">
    <property type="term" value="F:ATP binding"/>
    <property type="evidence" value="ECO:0007669"/>
    <property type="project" value="UniProtKB-KW"/>
</dbReference>
<accession>A0A7H0I3M7</accession>
<evidence type="ECO:0000259" key="2">
    <source>
        <dbReference type="Pfam" id="PF13581"/>
    </source>
</evidence>
<organism evidence="3 4">
    <name type="scientific">Streptomyces genisteinicus</name>
    <dbReference type="NCBI Taxonomy" id="2768068"/>
    <lineage>
        <taxon>Bacteria</taxon>
        <taxon>Bacillati</taxon>
        <taxon>Actinomycetota</taxon>
        <taxon>Actinomycetes</taxon>
        <taxon>Kitasatosporales</taxon>
        <taxon>Streptomycetaceae</taxon>
        <taxon>Streptomyces</taxon>
    </lineage>
</organism>